<feature type="transmembrane region" description="Helical" evidence="2">
    <location>
        <begin position="6"/>
        <end position="25"/>
    </location>
</feature>
<dbReference type="EMBL" id="CP021109">
    <property type="protein sequence ID" value="ARP86350.1"/>
    <property type="molecule type" value="Genomic_DNA"/>
</dbReference>
<reference evidence="3 4" key="1">
    <citation type="submission" date="2017-05" db="EMBL/GenBank/DDBJ databases">
        <title>Complete and WGS of Bordetella genogroups.</title>
        <authorList>
            <person name="Spilker T."/>
            <person name="LiPuma J."/>
        </authorList>
    </citation>
    <scope>NUCLEOTIDE SEQUENCE [LARGE SCALE GENOMIC DNA]</scope>
    <source>
        <strain evidence="3 4">AU17164</strain>
    </source>
</reference>
<dbReference type="Proteomes" id="UP000194139">
    <property type="component" value="Chromosome"/>
</dbReference>
<name>A0A1W6YZ37_9BORD</name>
<keyword evidence="1" id="KW-0175">Coiled coil</keyword>
<evidence type="ECO:0000313" key="4">
    <source>
        <dbReference type="Proteomes" id="UP000194139"/>
    </source>
</evidence>
<protein>
    <submittedName>
        <fullName evidence="3">Uncharacterized protein</fullName>
    </submittedName>
</protein>
<keyword evidence="2" id="KW-0472">Membrane</keyword>
<keyword evidence="4" id="KW-1185">Reference proteome</keyword>
<evidence type="ECO:0000313" key="3">
    <source>
        <dbReference type="EMBL" id="ARP86350.1"/>
    </source>
</evidence>
<evidence type="ECO:0000256" key="1">
    <source>
        <dbReference type="SAM" id="Coils"/>
    </source>
</evidence>
<keyword evidence="2" id="KW-1133">Transmembrane helix</keyword>
<dbReference type="RefSeq" id="WP_069220143.1">
    <property type="nucleotide sequence ID" value="NZ_CP021109.1"/>
</dbReference>
<dbReference type="AlphaFoldDB" id="A0A1W6YZ37"/>
<accession>A0A1W6YZ37</accession>
<feature type="coiled-coil region" evidence="1">
    <location>
        <begin position="72"/>
        <end position="99"/>
    </location>
</feature>
<sequence length="101" mass="11349">MTEFLYTFGTLFVLFAIMYLLCYWLRARGHGPKLDAVADKIDVARGFVADRIMAPLGFGMLGAARAIHSVPLLGSKQQAQQLAQLVAQLREQQQAQQKRRQ</sequence>
<proteinExistence type="predicted"/>
<gene>
    <name evidence="3" type="ORF">CAL13_09165</name>
</gene>
<organism evidence="3 4">
    <name type="scientific">Bordetella genomosp. 9</name>
    <dbReference type="NCBI Taxonomy" id="1416803"/>
    <lineage>
        <taxon>Bacteria</taxon>
        <taxon>Pseudomonadati</taxon>
        <taxon>Pseudomonadota</taxon>
        <taxon>Betaproteobacteria</taxon>
        <taxon>Burkholderiales</taxon>
        <taxon>Alcaligenaceae</taxon>
        <taxon>Bordetella</taxon>
    </lineage>
</organism>
<evidence type="ECO:0000256" key="2">
    <source>
        <dbReference type="SAM" id="Phobius"/>
    </source>
</evidence>
<keyword evidence="2" id="KW-0812">Transmembrane</keyword>